<dbReference type="Pfam" id="PF00933">
    <property type="entry name" value="Glyco_hydro_3"/>
    <property type="match status" value="1"/>
</dbReference>
<evidence type="ECO:0000256" key="5">
    <source>
        <dbReference type="ARBA" id="ARBA00023295"/>
    </source>
</evidence>
<name>A0A1M5APR7_9FLAO</name>
<dbReference type="EMBL" id="FQUX01000003">
    <property type="protein sequence ID" value="SHF32156.1"/>
    <property type="molecule type" value="Genomic_DNA"/>
</dbReference>
<keyword evidence="8" id="KW-1185">Reference proteome</keyword>
<gene>
    <name evidence="7" type="ORF">SAMN03080594_103339</name>
</gene>
<dbReference type="InterPro" id="IPR036962">
    <property type="entry name" value="Glyco_hydro_3_N_sf"/>
</dbReference>
<evidence type="ECO:0000256" key="3">
    <source>
        <dbReference type="ARBA" id="ARBA00012663"/>
    </source>
</evidence>
<accession>A0A1M5APR7</accession>
<keyword evidence="5" id="KW-0326">Glycosidase</keyword>
<protein>
    <recommendedName>
        <fullName evidence="3">beta-N-acetylhexosaminidase</fullName>
        <ecNumber evidence="3">3.2.1.52</ecNumber>
    </recommendedName>
</protein>
<dbReference type="Gene3D" id="3.20.20.300">
    <property type="entry name" value="Glycoside hydrolase, family 3, N-terminal domain"/>
    <property type="match status" value="1"/>
</dbReference>
<proteinExistence type="inferred from homology"/>
<evidence type="ECO:0000259" key="6">
    <source>
        <dbReference type="Pfam" id="PF00933"/>
    </source>
</evidence>
<dbReference type="AlphaFoldDB" id="A0A1M5APR7"/>
<keyword evidence="4" id="KW-0378">Hydrolase</keyword>
<dbReference type="InterPro" id="IPR050226">
    <property type="entry name" value="NagZ_Beta-hexosaminidase"/>
</dbReference>
<dbReference type="Proteomes" id="UP000184406">
    <property type="component" value="Unassembled WGS sequence"/>
</dbReference>
<dbReference type="OrthoDB" id="9805821at2"/>
<dbReference type="SUPFAM" id="SSF51445">
    <property type="entry name" value="(Trans)glycosidases"/>
    <property type="match status" value="1"/>
</dbReference>
<dbReference type="GO" id="GO:0005975">
    <property type="term" value="P:carbohydrate metabolic process"/>
    <property type="evidence" value="ECO:0007669"/>
    <property type="project" value="InterPro"/>
</dbReference>
<dbReference type="GO" id="GO:0004563">
    <property type="term" value="F:beta-N-acetylhexosaminidase activity"/>
    <property type="evidence" value="ECO:0007669"/>
    <property type="project" value="UniProtKB-EC"/>
</dbReference>
<evidence type="ECO:0000256" key="1">
    <source>
        <dbReference type="ARBA" id="ARBA00001231"/>
    </source>
</evidence>
<evidence type="ECO:0000256" key="2">
    <source>
        <dbReference type="ARBA" id="ARBA00005336"/>
    </source>
</evidence>
<reference evidence="8" key="1">
    <citation type="submission" date="2016-11" db="EMBL/GenBank/DDBJ databases">
        <authorList>
            <person name="Varghese N."/>
            <person name="Submissions S."/>
        </authorList>
    </citation>
    <scope>NUCLEOTIDE SEQUENCE [LARGE SCALE GENOMIC DNA]</scope>
    <source>
        <strain evidence="8">DSM 17539</strain>
    </source>
</reference>
<evidence type="ECO:0000256" key="4">
    <source>
        <dbReference type="ARBA" id="ARBA00022801"/>
    </source>
</evidence>
<organism evidence="7 8">
    <name type="scientific">Arenibacter palladensis</name>
    <dbReference type="NCBI Taxonomy" id="237373"/>
    <lineage>
        <taxon>Bacteria</taxon>
        <taxon>Pseudomonadati</taxon>
        <taxon>Bacteroidota</taxon>
        <taxon>Flavobacteriia</taxon>
        <taxon>Flavobacteriales</taxon>
        <taxon>Flavobacteriaceae</taxon>
        <taxon>Arenibacter</taxon>
    </lineage>
</organism>
<dbReference type="InterPro" id="IPR017853">
    <property type="entry name" value="GH"/>
</dbReference>
<comment type="similarity">
    <text evidence="2">Belongs to the glycosyl hydrolase 3 family.</text>
</comment>
<dbReference type="PANTHER" id="PTHR30480:SF13">
    <property type="entry name" value="BETA-HEXOSAMINIDASE"/>
    <property type="match status" value="1"/>
</dbReference>
<dbReference type="EC" id="3.2.1.52" evidence="3"/>
<comment type="catalytic activity">
    <reaction evidence="1">
        <text>Hydrolysis of terminal non-reducing N-acetyl-D-hexosamine residues in N-acetyl-beta-D-hexosaminides.</text>
        <dbReference type="EC" id="3.2.1.52"/>
    </reaction>
</comment>
<evidence type="ECO:0000313" key="8">
    <source>
        <dbReference type="Proteomes" id="UP000184406"/>
    </source>
</evidence>
<feature type="domain" description="Glycoside hydrolase family 3 N-terminal" evidence="6">
    <location>
        <begin position="16"/>
        <end position="346"/>
    </location>
</feature>
<dbReference type="RefSeq" id="WP_143153177.1">
    <property type="nucleotide sequence ID" value="NZ_FQUX01000003.1"/>
</dbReference>
<evidence type="ECO:0000313" key="7">
    <source>
        <dbReference type="EMBL" id="SHF32156.1"/>
    </source>
</evidence>
<sequence>MFKIAPYNMATTQLDLKEKVGQLFMPAAFINDTEEEIQELEKLIGKYHIGGLCFFHSRASAATNFEGKKKIVYNEQSLTTLKNLIRRYQNAAKYPLLISIDAEWGLAMRIENTPQYPYAITLGAIQNKEDLIFKVGQQIALDCRKAGIHWNLAPVVDINNNPNNPVIGYRSFGEDKLNVTQKAISFIKGTQSVGILSCIKHFPGHGDTATDSHLGLPIIKKSKEALMANELYPFRETIKNGVDSVMVGHLSIPSLDNGEGTPATISSSIIKGLLRKELNFNGVVISDALNMHSVSKMFSQKGELEWRAFDAGNDILCFAENTKEGIQKIMDNADPNEIEERFNRVWKLKEQAFASHSPSAKDQQETSALNKQLATESLTLLTGNDSIVSNFTREGFNCLSLGESTDKSFVETTSEIADNGPKNRDNVLIALYPPKVKPQNNFDLKTEELDLLRQLLNTKRVILYVFGNPYVLNLINYKAAKAVVLGYQNFKEFQDNALAHFKGEIIAKGTLPVTINLIEP</sequence>
<dbReference type="GO" id="GO:0009254">
    <property type="term" value="P:peptidoglycan turnover"/>
    <property type="evidence" value="ECO:0007669"/>
    <property type="project" value="TreeGrafter"/>
</dbReference>
<dbReference type="PANTHER" id="PTHR30480">
    <property type="entry name" value="BETA-HEXOSAMINIDASE-RELATED"/>
    <property type="match status" value="1"/>
</dbReference>
<dbReference type="InterPro" id="IPR001764">
    <property type="entry name" value="Glyco_hydro_3_N"/>
</dbReference>
<dbReference type="PROSITE" id="PS00775">
    <property type="entry name" value="GLYCOSYL_HYDROL_F3"/>
    <property type="match status" value="1"/>
</dbReference>
<dbReference type="InterPro" id="IPR019800">
    <property type="entry name" value="Glyco_hydro_3_AS"/>
</dbReference>